<feature type="transmembrane region" description="Helical" evidence="9">
    <location>
        <begin position="7"/>
        <end position="29"/>
    </location>
</feature>
<dbReference type="GO" id="GO:0007165">
    <property type="term" value="P:signal transduction"/>
    <property type="evidence" value="ECO:0007669"/>
    <property type="project" value="UniProtKB-KW"/>
</dbReference>
<keyword evidence="6 8" id="KW-0807">Transducer</keyword>
<comment type="similarity">
    <text evidence="7">Belongs to the methyl-accepting chemotaxis (MCP) protein family.</text>
</comment>
<evidence type="ECO:0000256" key="5">
    <source>
        <dbReference type="ARBA" id="ARBA00023136"/>
    </source>
</evidence>
<dbReference type="SUPFAM" id="SSF58104">
    <property type="entry name" value="Methyl-accepting chemotaxis protein (MCP) signaling domain"/>
    <property type="match status" value="1"/>
</dbReference>
<dbReference type="EMBL" id="QJKI01000027">
    <property type="protein sequence ID" value="PXX75160.1"/>
    <property type="molecule type" value="Genomic_DNA"/>
</dbReference>
<dbReference type="PRINTS" id="PR00260">
    <property type="entry name" value="CHEMTRNSDUCR"/>
</dbReference>
<dbReference type="InterPro" id="IPR004090">
    <property type="entry name" value="Chemotax_Me-accpt_rcpt"/>
</dbReference>
<dbReference type="Pfam" id="PF17200">
    <property type="entry name" value="sCache_2"/>
    <property type="match status" value="1"/>
</dbReference>
<comment type="subcellular location">
    <subcellularLocation>
        <location evidence="1">Cell membrane</location>
        <topology evidence="1">Multi-pass membrane protein</topology>
    </subcellularLocation>
</comment>
<evidence type="ECO:0000256" key="2">
    <source>
        <dbReference type="ARBA" id="ARBA00022475"/>
    </source>
</evidence>
<dbReference type="GO" id="GO:0005886">
    <property type="term" value="C:plasma membrane"/>
    <property type="evidence" value="ECO:0007669"/>
    <property type="project" value="UniProtKB-SubCell"/>
</dbReference>
<dbReference type="SMART" id="SM01049">
    <property type="entry name" value="Cache_2"/>
    <property type="match status" value="1"/>
</dbReference>
<dbReference type="PANTHER" id="PTHR32089">
    <property type="entry name" value="METHYL-ACCEPTING CHEMOTAXIS PROTEIN MCPB"/>
    <property type="match status" value="1"/>
</dbReference>
<evidence type="ECO:0000256" key="6">
    <source>
        <dbReference type="ARBA" id="ARBA00023224"/>
    </source>
</evidence>
<comment type="caution">
    <text evidence="11">The sequence shown here is derived from an EMBL/GenBank/DDBJ whole genome shotgun (WGS) entry which is preliminary data.</text>
</comment>
<evidence type="ECO:0000256" key="7">
    <source>
        <dbReference type="ARBA" id="ARBA00029447"/>
    </source>
</evidence>
<evidence type="ECO:0000256" key="3">
    <source>
        <dbReference type="ARBA" id="ARBA00022692"/>
    </source>
</evidence>
<dbReference type="GO" id="GO:0006935">
    <property type="term" value="P:chemotaxis"/>
    <property type="evidence" value="ECO:0007669"/>
    <property type="project" value="InterPro"/>
</dbReference>
<name>A0A318KJN4_9NEIS</name>
<evidence type="ECO:0000256" key="9">
    <source>
        <dbReference type="SAM" id="Phobius"/>
    </source>
</evidence>
<accession>A0A318KJN4</accession>
<evidence type="ECO:0000313" key="12">
    <source>
        <dbReference type="Proteomes" id="UP000247555"/>
    </source>
</evidence>
<evidence type="ECO:0000256" key="1">
    <source>
        <dbReference type="ARBA" id="ARBA00004651"/>
    </source>
</evidence>
<organism evidence="11 12">
    <name type="scientific">Rivihabitans pingtungensis</name>
    <dbReference type="NCBI Taxonomy" id="1054498"/>
    <lineage>
        <taxon>Bacteria</taxon>
        <taxon>Pseudomonadati</taxon>
        <taxon>Pseudomonadota</taxon>
        <taxon>Betaproteobacteria</taxon>
        <taxon>Neisseriales</taxon>
        <taxon>Aquaspirillaceae</taxon>
        <taxon>Rivihabitans</taxon>
    </lineage>
</organism>
<dbReference type="FunFam" id="1.10.287.950:FF:000001">
    <property type="entry name" value="Methyl-accepting chemotaxis sensory transducer"/>
    <property type="match status" value="1"/>
</dbReference>
<keyword evidence="3 9" id="KW-0812">Transmembrane</keyword>
<dbReference type="AlphaFoldDB" id="A0A318KJN4"/>
<feature type="domain" description="Methyl-accepting transducer" evidence="10">
    <location>
        <begin position="262"/>
        <end position="498"/>
    </location>
</feature>
<evidence type="ECO:0000313" key="11">
    <source>
        <dbReference type="EMBL" id="PXX75160.1"/>
    </source>
</evidence>
<keyword evidence="4 9" id="KW-1133">Transmembrane helix</keyword>
<reference evidence="11 12" key="1">
    <citation type="submission" date="2018-05" db="EMBL/GenBank/DDBJ databases">
        <title>Genomic Encyclopedia of Type Strains, Phase IV (KMG-IV): sequencing the most valuable type-strain genomes for metagenomic binning, comparative biology and taxonomic classification.</title>
        <authorList>
            <person name="Goeker M."/>
        </authorList>
    </citation>
    <scope>NUCLEOTIDE SEQUENCE [LARGE SCALE GENOMIC DNA]</scope>
    <source>
        <strain evidence="11 12">DSM 29661</strain>
    </source>
</reference>
<protein>
    <submittedName>
        <fullName evidence="11">Methyl-accepting chemotaxis sensory transducer with Cache sensor</fullName>
    </submittedName>
</protein>
<evidence type="ECO:0000256" key="4">
    <source>
        <dbReference type="ARBA" id="ARBA00022989"/>
    </source>
</evidence>
<keyword evidence="5 9" id="KW-0472">Membrane</keyword>
<proteinExistence type="inferred from homology"/>
<dbReference type="PANTHER" id="PTHR32089:SF119">
    <property type="entry name" value="METHYL-ACCEPTING CHEMOTAXIS PROTEIN CTPL"/>
    <property type="match status" value="1"/>
</dbReference>
<sequence>MPVRRRILLLVAAVLISMLAIAVISLSVLRANMISERQSQFGALVSQGKASLAYFHKLEADGKLSREEAQKLAKQAIASLHDGDRYLWMRDNSNDVNLVHPNPKRVNHADPDAKKKGDEYRQAMQGVEVGFLFSQGTRPGVEGNVGKLYALSLFQPWNWIIGFGGYLDDIEQVFWQRAFTMLTVGGMIFVLIAALAWQLSRTILGQLGGEPQYAAEIAQFIARGDLSREVQLGRQQVEGSVLGAMRQMRDGLRSLVGHFSQASDTLASSTAQLSSQMGLLGRSASHTAEAAASTAAAVEQMTISIDQISGNARETEQFSQQAASLAQEGEQLVGDTASDIRQVAQSVSEAAGNIRQLAERSREIRNASTIIKDIADQTNLLALNAAIEAARAGEQGRGFAVVADEVRKLAERTAQATDSIHATIHGVLNDTEQAANHMDGVREQVSGSVTRAEQAATTLGQIRHQVRMAVDKMRDVANAAQEQSQASNSIANNVEQIAQMVDESDTAVEEVNSQVQQLNTLASELRATAARFVL</sequence>
<dbReference type="GO" id="GO:0004888">
    <property type="term" value="F:transmembrane signaling receptor activity"/>
    <property type="evidence" value="ECO:0007669"/>
    <property type="project" value="InterPro"/>
</dbReference>
<dbReference type="Pfam" id="PF00015">
    <property type="entry name" value="MCPsignal"/>
    <property type="match status" value="1"/>
</dbReference>
<keyword evidence="12" id="KW-1185">Reference proteome</keyword>
<keyword evidence="2" id="KW-1003">Cell membrane</keyword>
<dbReference type="PROSITE" id="PS50111">
    <property type="entry name" value="CHEMOTAXIS_TRANSDUC_2"/>
    <property type="match status" value="1"/>
</dbReference>
<gene>
    <name evidence="11" type="ORF">DFR34_12713</name>
</gene>
<evidence type="ECO:0000259" key="10">
    <source>
        <dbReference type="PROSITE" id="PS50111"/>
    </source>
</evidence>
<dbReference type="Gene3D" id="1.10.287.950">
    <property type="entry name" value="Methyl-accepting chemotaxis protein"/>
    <property type="match status" value="1"/>
</dbReference>
<dbReference type="InterPro" id="IPR004089">
    <property type="entry name" value="MCPsignal_dom"/>
</dbReference>
<dbReference type="RefSeq" id="WP_158281851.1">
    <property type="nucleotide sequence ID" value="NZ_QJKI01000027.1"/>
</dbReference>
<dbReference type="OrthoDB" id="8899037at2"/>
<dbReference type="Proteomes" id="UP000247555">
    <property type="component" value="Unassembled WGS sequence"/>
</dbReference>
<dbReference type="SMART" id="SM00283">
    <property type="entry name" value="MA"/>
    <property type="match status" value="1"/>
</dbReference>
<dbReference type="InterPro" id="IPR033480">
    <property type="entry name" value="sCache_2"/>
</dbReference>
<dbReference type="CDD" id="cd11386">
    <property type="entry name" value="MCP_signal"/>
    <property type="match status" value="1"/>
</dbReference>
<evidence type="ECO:0000256" key="8">
    <source>
        <dbReference type="PROSITE-ProRule" id="PRU00284"/>
    </source>
</evidence>
<dbReference type="Gene3D" id="3.30.450.20">
    <property type="entry name" value="PAS domain"/>
    <property type="match status" value="1"/>
</dbReference>